<feature type="region of interest" description="Disordered" evidence="1">
    <location>
        <begin position="1"/>
        <end position="22"/>
    </location>
</feature>
<evidence type="ECO:0000313" key="2">
    <source>
        <dbReference type="EMBL" id="KAA3488529.1"/>
    </source>
</evidence>
<organism evidence="2 3">
    <name type="scientific">Gossypium australe</name>
    <dbReference type="NCBI Taxonomy" id="47621"/>
    <lineage>
        <taxon>Eukaryota</taxon>
        <taxon>Viridiplantae</taxon>
        <taxon>Streptophyta</taxon>
        <taxon>Embryophyta</taxon>
        <taxon>Tracheophyta</taxon>
        <taxon>Spermatophyta</taxon>
        <taxon>Magnoliopsida</taxon>
        <taxon>eudicotyledons</taxon>
        <taxon>Gunneridae</taxon>
        <taxon>Pentapetalae</taxon>
        <taxon>rosids</taxon>
        <taxon>malvids</taxon>
        <taxon>Malvales</taxon>
        <taxon>Malvaceae</taxon>
        <taxon>Malvoideae</taxon>
        <taxon>Gossypium</taxon>
    </lineage>
</organism>
<dbReference type="Proteomes" id="UP000325315">
    <property type="component" value="Unassembled WGS sequence"/>
</dbReference>
<evidence type="ECO:0000256" key="1">
    <source>
        <dbReference type="SAM" id="MobiDB-lite"/>
    </source>
</evidence>
<name>A0A5B6X2T4_9ROSI</name>
<dbReference type="OrthoDB" id="1936908at2759"/>
<reference evidence="2" key="1">
    <citation type="submission" date="2019-08" db="EMBL/GenBank/DDBJ databases">
        <authorList>
            <person name="Liu F."/>
        </authorList>
    </citation>
    <scope>NUCLEOTIDE SEQUENCE [LARGE SCALE GENOMIC DNA]</scope>
    <source>
        <strain evidence="2">PA1801</strain>
        <tissue evidence="2">Leaf</tissue>
    </source>
</reference>
<comment type="caution">
    <text evidence="2">The sequence shown here is derived from an EMBL/GenBank/DDBJ whole genome shotgun (WGS) entry which is preliminary data.</text>
</comment>
<sequence>MSETPVSPATKTGSQSRSAGDDELSQAMLRMGVTGVTPNVVEYWLEALERIMDDLDYTPEQKLKGVVSLLCDEAYRWWLTNKYVRASYVDARRCEFLNLTQGDRSVAEYKTGFLRLSCYA</sequence>
<dbReference type="AlphaFoldDB" id="A0A5B6X2T4"/>
<dbReference type="PANTHER" id="PTHR34482:SF36">
    <property type="entry name" value="RETROTRANSPOSON GAG DOMAIN-CONTAINING PROTEIN"/>
    <property type="match status" value="1"/>
</dbReference>
<dbReference type="EMBL" id="SMMG02000001">
    <property type="protein sequence ID" value="KAA3488529.1"/>
    <property type="molecule type" value="Genomic_DNA"/>
</dbReference>
<proteinExistence type="predicted"/>
<accession>A0A5B6X2T4</accession>
<evidence type="ECO:0000313" key="3">
    <source>
        <dbReference type="Proteomes" id="UP000325315"/>
    </source>
</evidence>
<gene>
    <name evidence="2" type="ORF">EPI10_032274</name>
</gene>
<feature type="compositionally biased region" description="Polar residues" evidence="1">
    <location>
        <begin position="1"/>
        <end position="18"/>
    </location>
</feature>
<dbReference type="PANTHER" id="PTHR34482">
    <property type="entry name" value="DNA DAMAGE-INDUCIBLE PROTEIN 1-LIKE"/>
    <property type="match status" value="1"/>
</dbReference>
<protein>
    <submittedName>
        <fullName evidence="2">DNA/RNA polymerases superfamily protein</fullName>
    </submittedName>
</protein>
<keyword evidence="3" id="KW-1185">Reference proteome</keyword>